<dbReference type="InterPro" id="IPR028359">
    <property type="entry name" value="UDP_ManNAc/GlcNAc_DH"/>
</dbReference>
<comment type="caution">
    <text evidence="5">The sequence shown here is derived from an EMBL/GenBank/DDBJ whole genome shotgun (WGS) entry which is preliminary data.</text>
</comment>
<dbReference type="GO" id="GO:0051287">
    <property type="term" value="F:NAD binding"/>
    <property type="evidence" value="ECO:0007669"/>
    <property type="project" value="InterPro"/>
</dbReference>
<accession>A0A398CYM9</accession>
<dbReference type="InterPro" id="IPR036220">
    <property type="entry name" value="UDP-Glc/GDP-Man_DH_C_sf"/>
</dbReference>
<organism evidence="5 6">
    <name type="scientific">Cohnella faecalis</name>
    <dbReference type="NCBI Taxonomy" id="2315694"/>
    <lineage>
        <taxon>Bacteria</taxon>
        <taxon>Bacillati</taxon>
        <taxon>Bacillota</taxon>
        <taxon>Bacilli</taxon>
        <taxon>Bacillales</taxon>
        <taxon>Paenibacillaceae</taxon>
        <taxon>Cohnella</taxon>
    </lineage>
</organism>
<dbReference type="PIRSF" id="PIRSF500136">
    <property type="entry name" value="UDP_ManNAc_DH"/>
    <property type="match status" value="1"/>
</dbReference>
<gene>
    <name evidence="5" type="ORF">D3H35_09175</name>
</gene>
<dbReference type="PANTHER" id="PTHR43491:SF1">
    <property type="entry name" value="UDP-N-ACETYL-D-MANNOSAMINE DEHYDROGENASE"/>
    <property type="match status" value="1"/>
</dbReference>
<dbReference type="GO" id="GO:0000271">
    <property type="term" value="P:polysaccharide biosynthetic process"/>
    <property type="evidence" value="ECO:0007669"/>
    <property type="project" value="InterPro"/>
</dbReference>
<keyword evidence="6" id="KW-1185">Reference proteome</keyword>
<dbReference type="SMART" id="SM00984">
    <property type="entry name" value="UDPG_MGDP_dh_C"/>
    <property type="match status" value="1"/>
</dbReference>
<dbReference type="Proteomes" id="UP000266340">
    <property type="component" value="Unassembled WGS sequence"/>
</dbReference>
<dbReference type="AlphaFoldDB" id="A0A398CYM9"/>
<dbReference type="InterPro" id="IPR014026">
    <property type="entry name" value="UDP-Glc/GDP-Man_DH_dimer"/>
</dbReference>
<dbReference type="InterPro" id="IPR014027">
    <property type="entry name" value="UDP-Glc/GDP-Man_DH_C"/>
</dbReference>
<dbReference type="InterPro" id="IPR017476">
    <property type="entry name" value="UDP-Glc/GDP-Man"/>
</dbReference>
<evidence type="ECO:0000313" key="5">
    <source>
        <dbReference type="EMBL" id="RIE04104.1"/>
    </source>
</evidence>
<dbReference type="SUPFAM" id="SSF52413">
    <property type="entry name" value="UDP-glucose/GDP-mannose dehydrogenase C-terminal domain"/>
    <property type="match status" value="1"/>
</dbReference>
<dbReference type="Gene3D" id="3.40.50.720">
    <property type="entry name" value="NAD(P)-binding Rossmann-like Domain"/>
    <property type="match status" value="2"/>
</dbReference>
<proteinExistence type="inferred from homology"/>
<protein>
    <submittedName>
        <fullName evidence="5">Nucleotide sugar dehydrogenase</fullName>
    </submittedName>
</protein>
<sequence>MHIGITRVGVIGLGYVGLPLAVMLAEKGFEVTGIDLDRRKLASLEKGISYIKDISDVRIKEIASANKFKGVADYDALKQVEAIVICVPTPLTESGTPDLGYVQDAGEQIKRRLQKDQVVVLESTTYPGTTREVLLPILEQSGLKAGIDFYLAYSPERIDPGNRSHAVDEIPKILSGVTEVCKEKAFELYSRIYQKVVPVSSTEVAEMAKILENSYRFINISFINELAILCDYLHLDLWEAIQAASTKPYGFHAFYPGPGIGGHCIPVDPLYLQWKAKQSDLNSKFIELADQMNHDMVNYIVDRTEQLLRFVKPLKLARIIVYGITYKSDIADTRDSAAIPIIRKLKKAGADVVYHDPYIPSITIEHESISSVPLTDQELASADVLILLTNHSDLPAQRILDHASLVFDTRHALYGQQGKAKVYQLGEGKP</sequence>
<dbReference type="SUPFAM" id="SSF48179">
    <property type="entry name" value="6-phosphogluconate dehydrogenase C-terminal domain-like"/>
    <property type="match status" value="1"/>
</dbReference>
<name>A0A398CYM9_9BACL</name>
<evidence type="ECO:0000256" key="3">
    <source>
        <dbReference type="PIRNR" id="PIRNR000124"/>
    </source>
</evidence>
<dbReference type="GO" id="GO:0016628">
    <property type="term" value="F:oxidoreductase activity, acting on the CH-CH group of donors, NAD or NADP as acceptor"/>
    <property type="evidence" value="ECO:0007669"/>
    <property type="project" value="InterPro"/>
</dbReference>
<comment type="similarity">
    <text evidence="3">Belongs to the UDP-glucose/GDP-mannose dehydrogenase family.</text>
</comment>
<dbReference type="Pfam" id="PF03721">
    <property type="entry name" value="UDPG_MGDP_dh_N"/>
    <property type="match status" value="1"/>
</dbReference>
<evidence type="ECO:0000256" key="1">
    <source>
        <dbReference type="ARBA" id="ARBA00023002"/>
    </source>
</evidence>
<evidence type="ECO:0000313" key="6">
    <source>
        <dbReference type="Proteomes" id="UP000266340"/>
    </source>
</evidence>
<dbReference type="PIRSF" id="PIRSF000124">
    <property type="entry name" value="UDPglc_GDPman_dh"/>
    <property type="match status" value="1"/>
</dbReference>
<reference evidence="5 6" key="1">
    <citation type="submission" date="2018-09" db="EMBL/GenBank/DDBJ databases">
        <title>Cohnella cavernae sp. nov., isolated from a karst cave.</title>
        <authorList>
            <person name="Zhu H."/>
        </authorList>
    </citation>
    <scope>NUCLEOTIDE SEQUENCE [LARGE SCALE GENOMIC DNA]</scope>
    <source>
        <strain evidence="5 6">K2E09-144</strain>
    </source>
</reference>
<dbReference type="EMBL" id="QXJM01000029">
    <property type="protein sequence ID" value="RIE04104.1"/>
    <property type="molecule type" value="Genomic_DNA"/>
</dbReference>
<dbReference type="InterPro" id="IPR008927">
    <property type="entry name" value="6-PGluconate_DH-like_C_sf"/>
</dbReference>
<evidence type="ECO:0000256" key="2">
    <source>
        <dbReference type="ARBA" id="ARBA00023027"/>
    </source>
</evidence>
<dbReference type="PANTHER" id="PTHR43491">
    <property type="entry name" value="UDP-N-ACETYL-D-MANNOSAMINE DEHYDROGENASE"/>
    <property type="match status" value="1"/>
</dbReference>
<evidence type="ECO:0000259" key="4">
    <source>
        <dbReference type="SMART" id="SM00984"/>
    </source>
</evidence>
<feature type="domain" description="UDP-glucose/GDP-mannose dehydrogenase C-terminal" evidence="4">
    <location>
        <begin position="320"/>
        <end position="415"/>
    </location>
</feature>
<dbReference type="GO" id="GO:0016616">
    <property type="term" value="F:oxidoreductase activity, acting on the CH-OH group of donors, NAD or NADP as acceptor"/>
    <property type="evidence" value="ECO:0007669"/>
    <property type="project" value="InterPro"/>
</dbReference>
<dbReference type="InterPro" id="IPR001732">
    <property type="entry name" value="UDP-Glc/GDP-Man_DH_N"/>
</dbReference>
<keyword evidence="2" id="KW-0520">NAD</keyword>
<dbReference type="Pfam" id="PF03720">
    <property type="entry name" value="UDPG_MGDP_dh_C"/>
    <property type="match status" value="1"/>
</dbReference>
<dbReference type="NCBIfam" id="TIGR03026">
    <property type="entry name" value="NDP-sugDHase"/>
    <property type="match status" value="1"/>
</dbReference>
<keyword evidence="1" id="KW-0560">Oxidoreductase</keyword>
<dbReference type="InterPro" id="IPR036291">
    <property type="entry name" value="NAD(P)-bd_dom_sf"/>
</dbReference>
<dbReference type="SUPFAM" id="SSF51735">
    <property type="entry name" value="NAD(P)-binding Rossmann-fold domains"/>
    <property type="match status" value="1"/>
</dbReference>
<dbReference type="OrthoDB" id="9803238at2"/>
<dbReference type="RefSeq" id="WP_119148775.1">
    <property type="nucleotide sequence ID" value="NZ_JBHSOV010000013.1"/>
</dbReference>
<dbReference type="Pfam" id="PF00984">
    <property type="entry name" value="UDPG_MGDP_dh"/>
    <property type="match status" value="1"/>
</dbReference>